<evidence type="ECO:0000256" key="2">
    <source>
        <dbReference type="ARBA" id="ARBA00022679"/>
    </source>
</evidence>
<comment type="caution">
    <text evidence="5">The sequence shown here is derived from an EMBL/GenBank/DDBJ whole genome shotgun (WGS) entry which is preliminary data.</text>
</comment>
<protein>
    <recommendedName>
        <fullName evidence="4">Glycosyltransferase</fullName>
        <ecNumber evidence="4">2.4.1.-</ecNumber>
    </recommendedName>
</protein>
<dbReference type="PROSITE" id="PS00375">
    <property type="entry name" value="UDPGT"/>
    <property type="match status" value="1"/>
</dbReference>
<reference evidence="5" key="1">
    <citation type="submission" date="2021-08" db="EMBL/GenBank/DDBJ databases">
        <title>WGS assembly of Ceratopteris richardii.</title>
        <authorList>
            <person name="Marchant D.B."/>
            <person name="Chen G."/>
            <person name="Jenkins J."/>
            <person name="Shu S."/>
            <person name="Leebens-Mack J."/>
            <person name="Grimwood J."/>
            <person name="Schmutz J."/>
            <person name="Soltis P."/>
            <person name="Soltis D."/>
            <person name="Chen Z.-H."/>
        </authorList>
    </citation>
    <scope>NUCLEOTIDE SEQUENCE</scope>
    <source>
        <strain evidence="5">Whitten #5841</strain>
        <tissue evidence="5">Leaf</tissue>
    </source>
</reference>
<evidence type="ECO:0000256" key="1">
    <source>
        <dbReference type="ARBA" id="ARBA00009995"/>
    </source>
</evidence>
<dbReference type="CDD" id="cd03784">
    <property type="entry name" value="GT1_Gtf-like"/>
    <property type="match status" value="1"/>
</dbReference>
<evidence type="ECO:0000313" key="5">
    <source>
        <dbReference type="EMBL" id="KAH7425584.1"/>
    </source>
</evidence>
<dbReference type="AlphaFoldDB" id="A0A8T2TW26"/>
<dbReference type="PANTHER" id="PTHR11926:SF774">
    <property type="entry name" value="UDP-GLYCOSYLTRANSFERASE 85A1-RELATED"/>
    <property type="match status" value="1"/>
</dbReference>
<dbReference type="GO" id="GO:0080043">
    <property type="term" value="F:quercetin 3-O-glucosyltransferase activity"/>
    <property type="evidence" value="ECO:0007669"/>
    <property type="project" value="TreeGrafter"/>
</dbReference>
<proteinExistence type="inferred from homology"/>
<dbReference type="OrthoDB" id="5835829at2759"/>
<dbReference type="Proteomes" id="UP000825935">
    <property type="component" value="Chromosome 11"/>
</dbReference>
<dbReference type="Pfam" id="PF00201">
    <property type="entry name" value="UDPGT"/>
    <property type="match status" value="1"/>
</dbReference>
<dbReference type="PANTHER" id="PTHR11926">
    <property type="entry name" value="GLUCOSYL/GLUCURONOSYL TRANSFERASES"/>
    <property type="match status" value="1"/>
</dbReference>
<dbReference type="OMA" id="FNIYTHA"/>
<evidence type="ECO:0000313" key="6">
    <source>
        <dbReference type="Proteomes" id="UP000825935"/>
    </source>
</evidence>
<dbReference type="FunFam" id="3.40.50.2000:FF:000056">
    <property type="entry name" value="Glycosyltransferase"/>
    <property type="match status" value="1"/>
</dbReference>
<dbReference type="InterPro" id="IPR002213">
    <property type="entry name" value="UDP_glucos_trans"/>
</dbReference>
<comment type="similarity">
    <text evidence="1 3">Belongs to the UDP-glycosyltransferase family.</text>
</comment>
<evidence type="ECO:0000256" key="4">
    <source>
        <dbReference type="RuleBase" id="RU362057"/>
    </source>
</evidence>
<sequence length="537" mass="59682">MRLIHIAVCDMVNGELARTDAKRNSDATPHALLLCYPVQSHIRPFMELAKHLTGQSVQVTFATMQHAHRKLVDNWERTPASFSDHHLFQLRSIPDGLPSHIDRQTLSHEQIQHIMDTSLQVGALELIQTMASEGCEVTCVVGDFHMPWTSWLAERAQVPEWVFWTQNASVFSIFLHADVISSSGIDLYTNNVMSNVAEQMITCVPGLPIDIPSSCLPFRCPQSSFATESLRKMMRQRLGFLRRAEGLICNSFDMLEQKVLLSLSSEAVGMDDDRLCVRSRPRSLLLVGPLAAIPASDEKKNFLEETKSSLRHEETQECKEWLDKQQNGSVLYAAFGSITVIQESQLKELVMGLAASGHRFLLALREDIVISVSSSLESRSQKPSSRPIALEQFLQKPDCHGVSSDICKVVRWSPQAQVLAHPAVGGFLSHCGWNSILESICAGIPVLGWPNFFDQFTNCWLVTDVWKMGIALRRHADGGETTRAEVADGVKQLMDGPLSASLRARARELKAVACAAAHKSHGISALVEAMRRNLKTK</sequence>
<dbReference type="Gene3D" id="3.40.50.2000">
    <property type="entry name" value="Glycogen Phosphorylase B"/>
    <property type="match status" value="2"/>
</dbReference>
<dbReference type="GO" id="GO:0080044">
    <property type="term" value="F:quercetin 7-O-glucosyltransferase activity"/>
    <property type="evidence" value="ECO:0007669"/>
    <property type="project" value="TreeGrafter"/>
</dbReference>
<organism evidence="5 6">
    <name type="scientific">Ceratopteris richardii</name>
    <name type="common">Triangle waterfern</name>
    <dbReference type="NCBI Taxonomy" id="49495"/>
    <lineage>
        <taxon>Eukaryota</taxon>
        <taxon>Viridiplantae</taxon>
        <taxon>Streptophyta</taxon>
        <taxon>Embryophyta</taxon>
        <taxon>Tracheophyta</taxon>
        <taxon>Polypodiopsida</taxon>
        <taxon>Polypodiidae</taxon>
        <taxon>Polypodiales</taxon>
        <taxon>Pteridineae</taxon>
        <taxon>Pteridaceae</taxon>
        <taxon>Parkerioideae</taxon>
        <taxon>Ceratopteris</taxon>
    </lineage>
</organism>
<keyword evidence="2 3" id="KW-0808">Transferase</keyword>
<dbReference type="EMBL" id="CM035416">
    <property type="protein sequence ID" value="KAH7425584.1"/>
    <property type="molecule type" value="Genomic_DNA"/>
</dbReference>
<name>A0A8T2TW26_CERRI</name>
<accession>A0A8T2TW26</accession>
<evidence type="ECO:0000256" key="3">
    <source>
        <dbReference type="RuleBase" id="RU003718"/>
    </source>
</evidence>
<gene>
    <name evidence="5" type="ORF">KP509_11G060900</name>
</gene>
<keyword evidence="3" id="KW-0328">Glycosyltransferase</keyword>
<keyword evidence="6" id="KW-1185">Reference proteome</keyword>
<dbReference type="InterPro" id="IPR035595">
    <property type="entry name" value="UDP_glycos_trans_CS"/>
</dbReference>
<dbReference type="SUPFAM" id="SSF53756">
    <property type="entry name" value="UDP-Glycosyltransferase/glycogen phosphorylase"/>
    <property type="match status" value="1"/>
</dbReference>
<dbReference type="EC" id="2.4.1.-" evidence="4"/>